<dbReference type="AlphaFoldDB" id="A0A953M2Y8"/>
<name>A0A953M2Y8_9BACT</name>
<reference evidence="1" key="2">
    <citation type="submission" date="2021-08" db="EMBL/GenBank/DDBJ databases">
        <authorList>
            <person name="Dalcin Martins P."/>
        </authorList>
    </citation>
    <scope>NUCLEOTIDE SEQUENCE</scope>
    <source>
        <strain evidence="1">MAG_39</strain>
    </source>
</reference>
<proteinExistence type="predicted"/>
<protein>
    <submittedName>
        <fullName evidence="1">Uncharacterized protein</fullName>
    </submittedName>
</protein>
<dbReference type="EMBL" id="JAIOIV010000132">
    <property type="protein sequence ID" value="MBZ0157999.1"/>
    <property type="molecule type" value="Genomic_DNA"/>
</dbReference>
<evidence type="ECO:0000313" key="2">
    <source>
        <dbReference type="Proteomes" id="UP000705867"/>
    </source>
</evidence>
<sequence length="60" mass="6650">MKILHILNDGPTPLSDAVLQTQSESHELQVIDLSQPDGPKEKLYGSIVDAIFSCDRVISW</sequence>
<accession>A0A953M2Y8</accession>
<evidence type="ECO:0000313" key="1">
    <source>
        <dbReference type="EMBL" id="MBZ0157999.1"/>
    </source>
</evidence>
<reference evidence="1" key="1">
    <citation type="journal article" date="2021" name="bioRxiv">
        <title>Unraveling nitrogen, sulfur and carbon metabolic pathways and microbial community transcriptional responses to substrate deprivation and toxicity stresses in a bioreactor mimicking anoxic brackish coastal sediment conditions.</title>
        <authorList>
            <person name="Martins P.D."/>
            <person name="Echeveste M.J."/>
            <person name="Arshad A."/>
            <person name="Kurth J."/>
            <person name="Ouboter H."/>
            <person name="Jetten M.S.M."/>
            <person name="Welte C.U."/>
        </authorList>
    </citation>
    <scope>NUCLEOTIDE SEQUENCE</scope>
    <source>
        <strain evidence="1">MAG_39</strain>
    </source>
</reference>
<gene>
    <name evidence="1" type="ORF">K8I29_17520</name>
</gene>
<comment type="caution">
    <text evidence="1">The sequence shown here is derived from an EMBL/GenBank/DDBJ whole genome shotgun (WGS) entry which is preliminary data.</text>
</comment>
<dbReference type="Proteomes" id="UP000705867">
    <property type="component" value="Unassembled WGS sequence"/>
</dbReference>
<organism evidence="1 2">
    <name type="scientific">Candidatus Nitrobium versatile</name>
    <dbReference type="NCBI Taxonomy" id="2884831"/>
    <lineage>
        <taxon>Bacteria</taxon>
        <taxon>Pseudomonadati</taxon>
        <taxon>Nitrospirota</taxon>
        <taxon>Nitrospiria</taxon>
        <taxon>Nitrospirales</taxon>
        <taxon>Nitrospiraceae</taxon>
        <taxon>Candidatus Nitrobium</taxon>
    </lineage>
</organism>